<comment type="caution">
    <text evidence="2">The sequence shown here is derived from an EMBL/GenBank/DDBJ whole genome shotgun (WGS) entry which is preliminary data.</text>
</comment>
<keyword evidence="1" id="KW-1133">Transmembrane helix</keyword>
<sequence length="66" mass="6977">MKNKIKSVLTIFSVLALISIAVAGIMLVLDLGNGPEITEALKKVIYILGILVVLSATVTGIIKINK</sequence>
<name>A0A1F5EJR2_9BACT</name>
<feature type="transmembrane region" description="Helical" evidence="1">
    <location>
        <begin position="7"/>
        <end position="29"/>
    </location>
</feature>
<protein>
    <submittedName>
        <fullName evidence="2">Uncharacterized protein</fullName>
    </submittedName>
</protein>
<proteinExistence type="predicted"/>
<keyword evidence="1" id="KW-0812">Transmembrane</keyword>
<gene>
    <name evidence="2" type="ORF">A2442_03805</name>
</gene>
<accession>A0A1F5EJR2</accession>
<evidence type="ECO:0000313" key="3">
    <source>
        <dbReference type="Proteomes" id="UP000179003"/>
    </source>
</evidence>
<dbReference type="EMBL" id="MFAE01000002">
    <property type="protein sequence ID" value="OGD67669.1"/>
    <property type="molecule type" value="Genomic_DNA"/>
</dbReference>
<evidence type="ECO:0000256" key="1">
    <source>
        <dbReference type="SAM" id="Phobius"/>
    </source>
</evidence>
<reference evidence="2 3" key="1">
    <citation type="journal article" date="2016" name="Nat. Commun.">
        <title>Thousands of microbial genomes shed light on interconnected biogeochemical processes in an aquifer system.</title>
        <authorList>
            <person name="Anantharaman K."/>
            <person name="Brown C.T."/>
            <person name="Hug L.A."/>
            <person name="Sharon I."/>
            <person name="Castelle C.J."/>
            <person name="Probst A.J."/>
            <person name="Thomas B.C."/>
            <person name="Singh A."/>
            <person name="Wilkins M.J."/>
            <person name="Karaoz U."/>
            <person name="Brodie E.L."/>
            <person name="Williams K.H."/>
            <person name="Hubbard S.S."/>
            <person name="Banfield J.F."/>
        </authorList>
    </citation>
    <scope>NUCLEOTIDE SEQUENCE [LARGE SCALE GENOMIC DNA]</scope>
</reference>
<dbReference type="STRING" id="1797582.A2442_03805"/>
<dbReference type="Proteomes" id="UP000179003">
    <property type="component" value="Unassembled WGS sequence"/>
</dbReference>
<evidence type="ECO:0000313" key="2">
    <source>
        <dbReference type="EMBL" id="OGD67669.1"/>
    </source>
</evidence>
<organism evidence="2 3">
    <name type="scientific">Candidatus Campbellbacteria bacterium RIFOXYC2_FULL_35_25</name>
    <dbReference type="NCBI Taxonomy" id="1797582"/>
    <lineage>
        <taxon>Bacteria</taxon>
        <taxon>Candidatus Campbelliibacteriota</taxon>
    </lineage>
</organism>
<feature type="transmembrane region" description="Helical" evidence="1">
    <location>
        <begin position="44"/>
        <end position="62"/>
    </location>
</feature>
<keyword evidence="1" id="KW-0472">Membrane</keyword>
<dbReference type="AlphaFoldDB" id="A0A1F5EJR2"/>